<dbReference type="SMART" id="SM00354">
    <property type="entry name" value="HTH_LACI"/>
    <property type="match status" value="1"/>
</dbReference>
<dbReference type="Pfam" id="PF00356">
    <property type="entry name" value="LacI"/>
    <property type="match status" value="1"/>
</dbReference>
<name>A0A6I2GCK4_9LACT</name>
<comment type="caution">
    <text evidence="5">The sequence shown here is derived from an EMBL/GenBank/DDBJ whole genome shotgun (WGS) entry which is preliminary data.</text>
</comment>
<sequence length="332" mass="37134">MAVTIKDVAQKAGVAPSTVSRVIQNNPSISDATKEKVRQAMKELKYYPNLNARSLVSKKSFVIGLVLPDATDAFYQNPFFPTVLRGINDEASKSGYALLIATGQTSNHRHGNVEKMVYGRQVDGLIFLYASDEDPIFNLVQDLDFPYVVIGTPSSKYVNFVDNDNQGSSFEGTKYLIENGAKNIAFIGGDTNRIFIRDRLMGYQQALKEAGLTLNEQWVFNEVQFVPEDGFHYSKIIKELDCIDAVVIADQLVAKGFKAGWRLQGEETIPALTFKAYDSSDLLMTHEDAFIDIQAQQLGQVAFQMMMGVLETENVKPRRFAHEFIPHVLVEK</sequence>
<dbReference type="InterPro" id="IPR010982">
    <property type="entry name" value="Lambda_DNA-bd_dom_sf"/>
</dbReference>
<protein>
    <submittedName>
        <fullName evidence="5">LacI family DNA-binding transcriptional regulator</fullName>
    </submittedName>
</protein>
<evidence type="ECO:0000259" key="4">
    <source>
        <dbReference type="PROSITE" id="PS50932"/>
    </source>
</evidence>
<dbReference type="AlphaFoldDB" id="A0A6I2GCK4"/>
<dbReference type="PRINTS" id="PR00036">
    <property type="entry name" value="HTHLACI"/>
</dbReference>
<proteinExistence type="predicted"/>
<dbReference type="GO" id="GO:0000976">
    <property type="term" value="F:transcription cis-regulatory region binding"/>
    <property type="evidence" value="ECO:0007669"/>
    <property type="project" value="TreeGrafter"/>
</dbReference>
<keyword evidence="1" id="KW-0805">Transcription regulation</keyword>
<dbReference type="Proteomes" id="UP000430975">
    <property type="component" value="Unassembled WGS sequence"/>
</dbReference>
<dbReference type="InterPro" id="IPR001761">
    <property type="entry name" value="Peripla_BP/Lac1_sug-bd_dom"/>
</dbReference>
<dbReference type="InterPro" id="IPR028082">
    <property type="entry name" value="Peripla_BP_I"/>
</dbReference>
<dbReference type="PROSITE" id="PS50932">
    <property type="entry name" value="HTH_LACI_2"/>
    <property type="match status" value="1"/>
</dbReference>
<dbReference type="Gene3D" id="3.40.50.2300">
    <property type="match status" value="2"/>
</dbReference>
<dbReference type="PANTHER" id="PTHR30146">
    <property type="entry name" value="LACI-RELATED TRANSCRIPTIONAL REPRESSOR"/>
    <property type="match status" value="1"/>
</dbReference>
<keyword evidence="2 5" id="KW-0238">DNA-binding</keyword>
<dbReference type="RefSeq" id="WP_153863522.1">
    <property type="nucleotide sequence ID" value="NZ_WJQS01000004.1"/>
</dbReference>
<keyword evidence="3" id="KW-0804">Transcription</keyword>
<keyword evidence="6" id="KW-1185">Reference proteome</keyword>
<organism evidence="5 6">
    <name type="scientific">Fundicoccus ignavus</name>
    <dbReference type="NCBI Taxonomy" id="2664442"/>
    <lineage>
        <taxon>Bacteria</taxon>
        <taxon>Bacillati</taxon>
        <taxon>Bacillota</taxon>
        <taxon>Bacilli</taxon>
        <taxon>Lactobacillales</taxon>
        <taxon>Aerococcaceae</taxon>
        <taxon>Fundicoccus</taxon>
    </lineage>
</organism>
<evidence type="ECO:0000256" key="1">
    <source>
        <dbReference type="ARBA" id="ARBA00023015"/>
    </source>
</evidence>
<dbReference type="GO" id="GO:0003700">
    <property type="term" value="F:DNA-binding transcription factor activity"/>
    <property type="evidence" value="ECO:0007669"/>
    <property type="project" value="TreeGrafter"/>
</dbReference>
<dbReference type="SUPFAM" id="SSF47413">
    <property type="entry name" value="lambda repressor-like DNA-binding domains"/>
    <property type="match status" value="1"/>
</dbReference>
<reference evidence="5 6" key="1">
    <citation type="submission" date="2019-11" db="EMBL/GenBank/DDBJ databases">
        <title>Characterisation of Fundicoccus ignavus gen. nov. sp. nov., a novel genus of the family Aerococcaceae isolated from bulk tank milk.</title>
        <authorList>
            <person name="Siebert A."/>
            <person name="Huptas C."/>
            <person name="Wenning M."/>
            <person name="Scherer S."/>
            <person name="Doll E.V."/>
        </authorList>
    </citation>
    <scope>NUCLEOTIDE SEQUENCE [LARGE SCALE GENOMIC DNA]</scope>
    <source>
        <strain evidence="5 6">WS4759</strain>
    </source>
</reference>
<dbReference type="SUPFAM" id="SSF53822">
    <property type="entry name" value="Periplasmic binding protein-like I"/>
    <property type="match status" value="1"/>
</dbReference>
<dbReference type="Gene3D" id="1.10.260.40">
    <property type="entry name" value="lambda repressor-like DNA-binding domains"/>
    <property type="match status" value="1"/>
</dbReference>
<dbReference type="PANTHER" id="PTHR30146:SF109">
    <property type="entry name" value="HTH-TYPE TRANSCRIPTIONAL REGULATOR GALS"/>
    <property type="match status" value="1"/>
</dbReference>
<dbReference type="Pfam" id="PF00532">
    <property type="entry name" value="Peripla_BP_1"/>
    <property type="match status" value="1"/>
</dbReference>
<accession>A0A6I2GCK4</accession>
<evidence type="ECO:0000256" key="3">
    <source>
        <dbReference type="ARBA" id="ARBA00023163"/>
    </source>
</evidence>
<evidence type="ECO:0000313" key="5">
    <source>
        <dbReference type="EMBL" id="MRI85537.1"/>
    </source>
</evidence>
<feature type="domain" description="HTH lacI-type" evidence="4">
    <location>
        <begin position="3"/>
        <end position="57"/>
    </location>
</feature>
<evidence type="ECO:0000313" key="6">
    <source>
        <dbReference type="Proteomes" id="UP000430975"/>
    </source>
</evidence>
<dbReference type="InterPro" id="IPR000843">
    <property type="entry name" value="HTH_LacI"/>
</dbReference>
<dbReference type="CDD" id="cd01392">
    <property type="entry name" value="HTH_LacI"/>
    <property type="match status" value="1"/>
</dbReference>
<dbReference type="EMBL" id="WJQS01000004">
    <property type="protein sequence ID" value="MRI85537.1"/>
    <property type="molecule type" value="Genomic_DNA"/>
</dbReference>
<gene>
    <name evidence="5" type="ORF">GIY09_06550</name>
</gene>
<evidence type="ECO:0000256" key="2">
    <source>
        <dbReference type="ARBA" id="ARBA00023125"/>
    </source>
</evidence>